<keyword evidence="2" id="KW-1185">Reference proteome</keyword>
<evidence type="ECO:0000313" key="2">
    <source>
        <dbReference type="Proteomes" id="UP000243579"/>
    </source>
</evidence>
<dbReference type="AlphaFoldDB" id="A0A1V9YD99"/>
<dbReference type="EMBL" id="JNBR01002111">
    <property type="protein sequence ID" value="OQR83691.1"/>
    <property type="molecule type" value="Genomic_DNA"/>
</dbReference>
<accession>A0A1V9YD99</accession>
<comment type="caution">
    <text evidence="1">The sequence shown here is derived from an EMBL/GenBank/DDBJ whole genome shotgun (WGS) entry which is preliminary data.</text>
</comment>
<organism evidence="1 2">
    <name type="scientific">Achlya hypogyna</name>
    <name type="common">Oomycete</name>
    <name type="synonym">Protoachlya hypogyna</name>
    <dbReference type="NCBI Taxonomy" id="1202772"/>
    <lineage>
        <taxon>Eukaryota</taxon>
        <taxon>Sar</taxon>
        <taxon>Stramenopiles</taxon>
        <taxon>Oomycota</taxon>
        <taxon>Saprolegniomycetes</taxon>
        <taxon>Saprolegniales</taxon>
        <taxon>Achlyaceae</taxon>
        <taxon>Achlya</taxon>
    </lineage>
</organism>
<proteinExistence type="predicted"/>
<name>A0A1V9YD99_ACHHY</name>
<dbReference type="Proteomes" id="UP000243579">
    <property type="component" value="Unassembled WGS sequence"/>
</dbReference>
<dbReference type="OrthoDB" id="59979at2759"/>
<gene>
    <name evidence="1" type="ORF">ACHHYP_20726</name>
</gene>
<sequence>MVHYAIAGRVDSQELTVCERLLDMLTMSLPDFTVEKDFCLPANWKDRSAALSQNMGFSLPNKGTTKPLVIWTNGRLVATSAEDFTRFVLMHYGIRIDLTAEQVANYTVANHDLLLAQEKELVRD</sequence>
<reference evidence="1 2" key="1">
    <citation type="journal article" date="2014" name="Genome Biol. Evol.">
        <title>The secreted proteins of Achlya hypogyna and Thraustotheca clavata identify the ancestral oomycete secretome and reveal gene acquisitions by horizontal gene transfer.</title>
        <authorList>
            <person name="Misner I."/>
            <person name="Blouin N."/>
            <person name="Leonard G."/>
            <person name="Richards T.A."/>
            <person name="Lane C.E."/>
        </authorList>
    </citation>
    <scope>NUCLEOTIDE SEQUENCE [LARGE SCALE GENOMIC DNA]</scope>
    <source>
        <strain evidence="1 2">ATCC 48635</strain>
    </source>
</reference>
<protein>
    <submittedName>
        <fullName evidence="1">Uncharacterized protein</fullName>
    </submittedName>
</protein>
<evidence type="ECO:0000313" key="1">
    <source>
        <dbReference type="EMBL" id="OQR83691.1"/>
    </source>
</evidence>